<evidence type="ECO:0000256" key="2">
    <source>
        <dbReference type="ARBA" id="ARBA00022730"/>
    </source>
</evidence>
<dbReference type="PROSITE" id="PS00474">
    <property type="entry name" value="RIBOSOMAL_L3"/>
    <property type="match status" value="1"/>
</dbReference>
<dbReference type="HAMAP" id="MF_01325_B">
    <property type="entry name" value="Ribosomal_uL3_B"/>
    <property type="match status" value="1"/>
</dbReference>
<keyword evidence="3 7" id="KW-0694">RNA-binding</keyword>
<dbReference type="Gene3D" id="2.40.30.10">
    <property type="entry name" value="Translation factors"/>
    <property type="match status" value="1"/>
</dbReference>
<evidence type="ECO:0000256" key="7">
    <source>
        <dbReference type="HAMAP-Rule" id="MF_01325"/>
    </source>
</evidence>
<dbReference type="Gene3D" id="3.30.160.810">
    <property type="match status" value="1"/>
</dbReference>
<dbReference type="Proteomes" id="UP001139125">
    <property type="component" value="Unassembled WGS sequence"/>
</dbReference>
<dbReference type="InterPro" id="IPR019926">
    <property type="entry name" value="Ribosomal_uL3_CS"/>
</dbReference>
<dbReference type="Pfam" id="PF00297">
    <property type="entry name" value="Ribosomal_L3"/>
    <property type="match status" value="1"/>
</dbReference>
<dbReference type="GO" id="GO:0003735">
    <property type="term" value="F:structural constituent of ribosome"/>
    <property type="evidence" value="ECO:0007669"/>
    <property type="project" value="UniProtKB-UniRule"/>
</dbReference>
<reference evidence="10" key="1">
    <citation type="submission" date="2022-06" db="EMBL/GenBank/DDBJ databases">
        <title>Gracilimonas sp. CAU 1638 isolated from sea sediment.</title>
        <authorList>
            <person name="Kim W."/>
        </authorList>
    </citation>
    <scope>NUCLEOTIDE SEQUENCE</scope>
    <source>
        <strain evidence="10">CAU 1638</strain>
    </source>
</reference>
<dbReference type="EMBL" id="JANDBC010000001">
    <property type="protein sequence ID" value="MCP9290907.1"/>
    <property type="molecule type" value="Genomic_DNA"/>
</dbReference>
<comment type="function">
    <text evidence="7 9">One of the primary rRNA binding proteins, it binds directly near the 3'-end of the 23S rRNA, where it nucleates assembly of the 50S subunit.</text>
</comment>
<sequence length="213" mass="22683">MSGLIGKKVGMTSVFDNIGRNIPVTVIEIEPCAITQIKTEETDGYTAVQLAAFDKKEKNVSKAVKGHFDKAGVSTKYKVVEFRDFIPEGLDVGDELNISDVFAVGDTVDVVANSKGRGFTGVIKRHNFSGVGDATHGQHNRLRAPGAIGNASDPSKVFKGMRMAGQSGNERVKIKNLSIAKILEDSNVVLVTGSIPGPKGGYVEIHNKASVNN</sequence>
<protein>
    <recommendedName>
        <fullName evidence="6 7">Large ribosomal subunit protein uL3</fullName>
    </recommendedName>
</protein>
<evidence type="ECO:0000256" key="5">
    <source>
        <dbReference type="ARBA" id="ARBA00023274"/>
    </source>
</evidence>
<dbReference type="PANTHER" id="PTHR11229:SF16">
    <property type="entry name" value="LARGE RIBOSOMAL SUBUNIT PROTEIN UL3C"/>
    <property type="match status" value="1"/>
</dbReference>
<keyword evidence="2 7" id="KW-0699">rRNA-binding</keyword>
<comment type="similarity">
    <text evidence="1 7 8">Belongs to the universal ribosomal protein uL3 family.</text>
</comment>
<gene>
    <name evidence="7 10" type="primary">rplC</name>
    <name evidence="10" type="ORF">NM125_04865</name>
</gene>
<dbReference type="SUPFAM" id="SSF50447">
    <property type="entry name" value="Translation proteins"/>
    <property type="match status" value="1"/>
</dbReference>
<organism evidence="10 11">
    <name type="scientific">Gracilimonas sediminicola</name>
    <dbReference type="NCBI Taxonomy" id="2952158"/>
    <lineage>
        <taxon>Bacteria</taxon>
        <taxon>Pseudomonadati</taxon>
        <taxon>Balneolota</taxon>
        <taxon>Balneolia</taxon>
        <taxon>Balneolales</taxon>
        <taxon>Balneolaceae</taxon>
        <taxon>Gracilimonas</taxon>
    </lineage>
</organism>
<evidence type="ECO:0000256" key="6">
    <source>
        <dbReference type="ARBA" id="ARBA00035243"/>
    </source>
</evidence>
<dbReference type="GO" id="GO:0019843">
    <property type="term" value="F:rRNA binding"/>
    <property type="evidence" value="ECO:0007669"/>
    <property type="project" value="UniProtKB-UniRule"/>
</dbReference>
<dbReference type="NCBIfam" id="TIGR03625">
    <property type="entry name" value="L3_bact"/>
    <property type="match status" value="1"/>
</dbReference>
<name>A0A9X2RE94_9BACT</name>
<evidence type="ECO:0000256" key="4">
    <source>
        <dbReference type="ARBA" id="ARBA00022980"/>
    </source>
</evidence>
<dbReference type="PANTHER" id="PTHR11229">
    <property type="entry name" value="50S RIBOSOMAL PROTEIN L3"/>
    <property type="match status" value="1"/>
</dbReference>
<evidence type="ECO:0000256" key="1">
    <source>
        <dbReference type="ARBA" id="ARBA00006540"/>
    </source>
</evidence>
<evidence type="ECO:0000256" key="3">
    <source>
        <dbReference type="ARBA" id="ARBA00022884"/>
    </source>
</evidence>
<comment type="caution">
    <text evidence="10">The sequence shown here is derived from an EMBL/GenBank/DDBJ whole genome shotgun (WGS) entry which is preliminary data.</text>
</comment>
<dbReference type="RefSeq" id="WP_255133406.1">
    <property type="nucleotide sequence ID" value="NZ_CP175953.1"/>
</dbReference>
<evidence type="ECO:0000313" key="10">
    <source>
        <dbReference type="EMBL" id="MCP9290907.1"/>
    </source>
</evidence>
<evidence type="ECO:0000313" key="11">
    <source>
        <dbReference type="Proteomes" id="UP001139125"/>
    </source>
</evidence>
<dbReference type="InterPro" id="IPR000597">
    <property type="entry name" value="Ribosomal_uL3"/>
</dbReference>
<keyword evidence="5 7" id="KW-0687">Ribonucleoprotein</keyword>
<keyword evidence="4 7" id="KW-0689">Ribosomal protein</keyword>
<accession>A0A9X2RE94</accession>
<keyword evidence="11" id="KW-1185">Reference proteome</keyword>
<comment type="subunit">
    <text evidence="7 9">Part of the 50S ribosomal subunit. Forms a cluster with proteins L14 and L19.</text>
</comment>
<dbReference type="GO" id="GO:0006412">
    <property type="term" value="P:translation"/>
    <property type="evidence" value="ECO:0007669"/>
    <property type="project" value="UniProtKB-UniRule"/>
</dbReference>
<evidence type="ECO:0000256" key="8">
    <source>
        <dbReference type="RuleBase" id="RU003905"/>
    </source>
</evidence>
<dbReference type="AlphaFoldDB" id="A0A9X2RE94"/>
<evidence type="ECO:0000256" key="9">
    <source>
        <dbReference type="RuleBase" id="RU003906"/>
    </source>
</evidence>
<dbReference type="InterPro" id="IPR019927">
    <property type="entry name" value="Ribosomal_uL3_bac/org-type"/>
</dbReference>
<dbReference type="FunFam" id="3.30.160.810:FF:000001">
    <property type="entry name" value="50S ribosomal protein L3"/>
    <property type="match status" value="1"/>
</dbReference>
<dbReference type="GO" id="GO:0022625">
    <property type="term" value="C:cytosolic large ribosomal subunit"/>
    <property type="evidence" value="ECO:0007669"/>
    <property type="project" value="TreeGrafter"/>
</dbReference>
<dbReference type="InterPro" id="IPR009000">
    <property type="entry name" value="Transl_B-barrel_sf"/>
</dbReference>
<dbReference type="FunFam" id="2.40.30.10:FF:000047">
    <property type="entry name" value="50S ribosomal protein L3"/>
    <property type="match status" value="1"/>
</dbReference>
<proteinExistence type="inferred from homology"/>